<protein>
    <submittedName>
        <fullName evidence="2">Uncharacterized protein</fullName>
    </submittedName>
</protein>
<sequence>MTEEQMFALILEKLEEINAKFCSFADPLTSASSPPTPISIADTEDHGLRDIISTESNTTATTSCSTSLASSPPRDAADVVPVKTTELMEMAPTSASVFAVTPAALPTPSSTSAPLQDIALADSIAATKQPVMTPARCSMPGGSQIGTGGGELCSRGECEDSIYLSLFLLLHSPLRRARPGLLLFVSSGVQGERDPELGFSADSAASSSTQHPLPPSPLAAGILSSACPPDLDAYFPLRLRVCARGYSIDRRIADAAIRCIKLELSKGSLQGPAGCPATFLSAPKPRNATFPGAQAGTDGTGA</sequence>
<evidence type="ECO:0000256" key="1">
    <source>
        <dbReference type="SAM" id="MobiDB-lite"/>
    </source>
</evidence>
<feature type="compositionally biased region" description="Low complexity" evidence="1">
    <location>
        <begin position="55"/>
        <end position="71"/>
    </location>
</feature>
<organism evidence="2 3">
    <name type="scientific">Digitaria exilis</name>
    <dbReference type="NCBI Taxonomy" id="1010633"/>
    <lineage>
        <taxon>Eukaryota</taxon>
        <taxon>Viridiplantae</taxon>
        <taxon>Streptophyta</taxon>
        <taxon>Embryophyta</taxon>
        <taxon>Tracheophyta</taxon>
        <taxon>Spermatophyta</taxon>
        <taxon>Magnoliopsida</taxon>
        <taxon>Liliopsida</taxon>
        <taxon>Poales</taxon>
        <taxon>Poaceae</taxon>
        <taxon>PACMAD clade</taxon>
        <taxon>Panicoideae</taxon>
        <taxon>Panicodae</taxon>
        <taxon>Paniceae</taxon>
        <taxon>Anthephorinae</taxon>
        <taxon>Digitaria</taxon>
    </lineage>
</organism>
<proteinExistence type="predicted"/>
<gene>
    <name evidence="2" type="ORF">HU200_034130</name>
</gene>
<name>A0A835BKK6_9POAL</name>
<evidence type="ECO:0000313" key="2">
    <source>
        <dbReference type="EMBL" id="KAF8700774.1"/>
    </source>
</evidence>
<feature type="region of interest" description="Disordered" evidence="1">
    <location>
        <begin position="55"/>
        <end position="76"/>
    </location>
</feature>
<reference evidence="2" key="1">
    <citation type="submission" date="2020-07" db="EMBL/GenBank/DDBJ databases">
        <title>Genome sequence and genetic diversity analysis of an under-domesticated orphan crop, white fonio (Digitaria exilis).</title>
        <authorList>
            <person name="Bennetzen J.L."/>
            <person name="Chen S."/>
            <person name="Ma X."/>
            <person name="Wang X."/>
            <person name="Yssel A.E.J."/>
            <person name="Chaluvadi S.R."/>
            <person name="Johnson M."/>
            <person name="Gangashetty P."/>
            <person name="Hamidou F."/>
            <person name="Sanogo M.D."/>
            <person name="Zwaenepoel A."/>
            <person name="Wallace J."/>
            <person name="Van De Peer Y."/>
            <person name="Van Deynze A."/>
        </authorList>
    </citation>
    <scope>NUCLEOTIDE SEQUENCE</scope>
    <source>
        <tissue evidence="2">Leaves</tissue>
    </source>
</reference>
<dbReference type="EMBL" id="JACEFO010001825">
    <property type="protein sequence ID" value="KAF8700774.1"/>
    <property type="molecule type" value="Genomic_DNA"/>
</dbReference>
<dbReference type="Proteomes" id="UP000636709">
    <property type="component" value="Unassembled WGS sequence"/>
</dbReference>
<evidence type="ECO:0000313" key="3">
    <source>
        <dbReference type="Proteomes" id="UP000636709"/>
    </source>
</evidence>
<accession>A0A835BKK6</accession>
<dbReference type="AlphaFoldDB" id="A0A835BKK6"/>
<comment type="caution">
    <text evidence="2">The sequence shown here is derived from an EMBL/GenBank/DDBJ whole genome shotgun (WGS) entry which is preliminary data.</text>
</comment>
<keyword evidence="3" id="KW-1185">Reference proteome</keyword>